<comment type="pathway">
    <text evidence="1">Nucleoside biosynthesis; alpha-ribazole biosynthesis; alpha-ribazole from 5,6-dimethylbenzimidazole: step 1/2.</text>
</comment>
<protein>
    <recommendedName>
        <fullName evidence="4">Nicotinate-nucleotide--dimethylbenzimidazole phosphoribosyltransferase</fullName>
        <ecNumber evidence="3">2.4.2.21</ecNumber>
    </recommendedName>
    <alternativeName>
        <fullName evidence="8">N(1)-alpha-phosphoribosyltransferase</fullName>
    </alternativeName>
</protein>
<dbReference type="UniPathway" id="UPA00061">
    <property type="reaction ID" value="UER00516"/>
</dbReference>
<dbReference type="KEGG" id="pla:Plav_1058"/>
<dbReference type="InterPro" id="IPR003200">
    <property type="entry name" value="Nict_dMeBzImd_PRibTrfase"/>
</dbReference>
<evidence type="ECO:0000256" key="9">
    <source>
        <dbReference type="ARBA" id="ARBA00047340"/>
    </source>
</evidence>
<dbReference type="GO" id="GO:0009236">
    <property type="term" value="P:cobalamin biosynthetic process"/>
    <property type="evidence" value="ECO:0007669"/>
    <property type="project" value="UniProtKB-KW"/>
</dbReference>
<dbReference type="STRING" id="402881.Plav_1058"/>
<gene>
    <name evidence="10" type="ordered locus">Plav_1058</name>
</gene>
<evidence type="ECO:0000256" key="8">
    <source>
        <dbReference type="ARBA" id="ARBA00030686"/>
    </source>
</evidence>
<dbReference type="EC" id="2.4.2.21" evidence="3"/>
<evidence type="ECO:0000256" key="6">
    <source>
        <dbReference type="ARBA" id="ARBA00022676"/>
    </source>
</evidence>
<evidence type="ECO:0000256" key="2">
    <source>
        <dbReference type="ARBA" id="ARBA00007110"/>
    </source>
</evidence>
<dbReference type="CDD" id="cd02439">
    <property type="entry name" value="DMB-PRT_CobT"/>
    <property type="match status" value="1"/>
</dbReference>
<evidence type="ECO:0000313" key="11">
    <source>
        <dbReference type="Proteomes" id="UP000006377"/>
    </source>
</evidence>
<dbReference type="EMBL" id="CP000774">
    <property type="protein sequence ID" value="ABS62680.1"/>
    <property type="molecule type" value="Genomic_DNA"/>
</dbReference>
<dbReference type="Gene3D" id="3.40.50.10210">
    <property type="match status" value="1"/>
</dbReference>
<dbReference type="HOGENOM" id="CLU_002982_0_1_5"/>
<dbReference type="eggNOG" id="COG2038">
    <property type="taxonomic scope" value="Bacteria"/>
</dbReference>
<dbReference type="RefSeq" id="WP_012109936.1">
    <property type="nucleotide sequence ID" value="NC_009719.1"/>
</dbReference>
<dbReference type="AlphaFoldDB" id="A7HRZ7"/>
<comment type="catalytic activity">
    <reaction evidence="9">
        <text>5,6-dimethylbenzimidazole + nicotinate beta-D-ribonucleotide = alpha-ribazole 5'-phosphate + nicotinate + H(+)</text>
        <dbReference type="Rhea" id="RHEA:11196"/>
        <dbReference type="ChEBI" id="CHEBI:15378"/>
        <dbReference type="ChEBI" id="CHEBI:15890"/>
        <dbReference type="ChEBI" id="CHEBI:32544"/>
        <dbReference type="ChEBI" id="CHEBI:57502"/>
        <dbReference type="ChEBI" id="CHEBI:57918"/>
        <dbReference type="EC" id="2.4.2.21"/>
    </reaction>
</comment>
<keyword evidence="7 10" id="KW-0808">Transferase</keyword>
<proteinExistence type="inferred from homology"/>
<sequence>MTRAATGLPFDDIRNLLAGLPQADERAGSEAAARTAALAAPSGSLGRLAEIAEWMAAWQALPKPAVTRPLIAIFAATHDLAKHAPDAAPDGATHKLVELYAAGGGAVNQIALQADAGLKVFDLALDIPTPDIREDAALSEAACAATMAFGMEAIAGGADLLCVGAAGAGNRMVAAALACALLGGNPEDWADGWGREAVAAALAQHEGHLADPLEALRRVGGREFAAIAGAILAARYQRIPVLLDGFVACAAASVLHRMAPSALDHCMAAHTSGDPAHERLLTALGKAPLLNTGIALEEGAGAALAIGLVKSAIATHRGMATRDML</sequence>
<dbReference type="Gene3D" id="1.10.1610.10">
    <property type="match status" value="1"/>
</dbReference>
<name>A7HRZ7_PARL1</name>
<evidence type="ECO:0000256" key="4">
    <source>
        <dbReference type="ARBA" id="ARBA00015486"/>
    </source>
</evidence>
<keyword evidence="6 10" id="KW-0328">Glycosyltransferase</keyword>
<evidence type="ECO:0000256" key="5">
    <source>
        <dbReference type="ARBA" id="ARBA00022573"/>
    </source>
</evidence>
<reference evidence="10 11" key="1">
    <citation type="journal article" date="2011" name="Stand. Genomic Sci.">
        <title>Complete genome sequence of Parvibaculum lavamentivorans type strain (DS-1(T)).</title>
        <authorList>
            <person name="Schleheck D."/>
            <person name="Weiss M."/>
            <person name="Pitluck S."/>
            <person name="Bruce D."/>
            <person name="Land M.L."/>
            <person name="Han S."/>
            <person name="Saunders E."/>
            <person name="Tapia R."/>
            <person name="Detter C."/>
            <person name="Brettin T."/>
            <person name="Han J."/>
            <person name="Woyke T."/>
            <person name="Goodwin L."/>
            <person name="Pennacchio L."/>
            <person name="Nolan M."/>
            <person name="Cook A.M."/>
            <person name="Kjelleberg S."/>
            <person name="Thomas T."/>
        </authorList>
    </citation>
    <scope>NUCLEOTIDE SEQUENCE [LARGE SCALE GENOMIC DNA]</scope>
    <source>
        <strain evidence="11">DS-1 / DSM 13023 / NCIMB 13966</strain>
    </source>
</reference>
<accession>A7HRZ7</accession>
<dbReference type="PANTHER" id="PTHR43463:SF1">
    <property type="entry name" value="NICOTINATE-NUCLEOTIDE--DIMETHYLBENZIMIDAZOLE PHOSPHORIBOSYLTRANSFERASE"/>
    <property type="match status" value="1"/>
</dbReference>
<keyword evidence="5" id="KW-0169">Cobalamin biosynthesis</keyword>
<evidence type="ECO:0000256" key="3">
    <source>
        <dbReference type="ARBA" id="ARBA00011991"/>
    </source>
</evidence>
<comment type="similarity">
    <text evidence="2">Belongs to the CobT family.</text>
</comment>
<evidence type="ECO:0000256" key="1">
    <source>
        <dbReference type="ARBA" id="ARBA00005049"/>
    </source>
</evidence>
<dbReference type="PANTHER" id="PTHR43463">
    <property type="entry name" value="NICOTINATE-NUCLEOTIDE--DIMETHYLBENZIMIDAZOLE PHOSPHORIBOSYLTRANSFERASE"/>
    <property type="match status" value="1"/>
</dbReference>
<dbReference type="Proteomes" id="UP000006377">
    <property type="component" value="Chromosome"/>
</dbReference>
<keyword evidence="11" id="KW-1185">Reference proteome</keyword>
<dbReference type="InterPro" id="IPR036087">
    <property type="entry name" value="Nict_dMeBzImd_PRibTrfase_sf"/>
</dbReference>
<evidence type="ECO:0000256" key="7">
    <source>
        <dbReference type="ARBA" id="ARBA00022679"/>
    </source>
</evidence>
<evidence type="ECO:0000313" key="10">
    <source>
        <dbReference type="EMBL" id="ABS62680.1"/>
    </source>
</evidence>
<organism evidence="10 11">
    <name type="scientific">Parvibaculum lavamentivorans (strain DS-1 / DSM 13023 / NCIMB 13966)</name>
    <dbReference type="NCBI Taxonomy" id="402881"/>
    <lineage>
        <taxon>Bacteria</taxon>
        <taxon>Pseudomonadati</taxon>
        <taxon>Pseudomonadota</taxon>
        <taxon>Alphaproteobacteria</taxon>
        <taxon>Hyphomicrobiales</taxon>
        <taxon>Parvibaculaceae</taxon>
        <taxon>Parvibaculum</taxon>
    </lineage>
</organism>
<dbReference type="OrthoDB" id="9781491at2"/>
<dbReference type="Pfam" id="PF02277">
    <property type="entry name" value="DBI_PRT"/>
    <property type="match status" value="1"/>
</dbReference>
<dbReference type="InterPro" id="IPR023195">
    <property type="entry name" value="Nict_dMeBzImd_PRibTrfase_N"/>
</dbReference>
<dbReference type="SUPFAM" id="SSF52733">
    <property type="entry name" value="Nicotinate mononucleotide:5,6-dimethylbenzimidazole phosphoribosyltransferase (CobT)"/>
    <property type="match status" value="1"/>
</dbReference>
<dbReference type="GO" id="GO:0008939">
    <property type="term" value="F:nicotinate-nucleotide-dimethylbenzimidazole phosphoribosyltransferase activity"/>
    <property type="evidence" value="ECO:0007669"/>
    <property type="project" value="UniProtKB-EC"/>
</dbReference>